<feature type="domain" description="SbsA Ig-like" evidence="3">
    <location>
        <begin position="235"/>
        <end position="337"/>
    </location>
</feature>
<dbReference type="InterPro" id="IPR014755">
    <property type="entry name" value="Cu-Rt/internalin_Ig-like"/>
</dbReference>
<dbReference type="PANTHER" id="PTHR35038:SF8">
    <property type="entry name" value="C-TYPE POLYHEME CYTOCHROME OMCC"/>
    <property type="match status" value="1"/>
</dbReference>
<comment type="caution">
    <text evidence="5">The sequence shown here is derived from an EMBL/GenBank/DDBJ whole genome shotgun (WGS) entry which is preliminary data.</text>
</comment>
<sequence length="704" mass="76675">MKQRGSLQKTKLLALILLVLCFQFLGSNKLLTVTTVQGEELNGTEPKVIITSPKTGDILNETSLTISGTNENFTAGASVDLYNGTEKIGTTNEIIENNWTITIDLPEGTHDIYAKATDSEGKTAATSTINLSIDTTPPTITFGKPVDGAFTNSSSIEGTAEPNSTVQICMDCTKDSGSQVVGTWVSVSADSSGKWVYTDALLTQGNHTVYAKAIDQAGNTGSVNQITFILDTLRPIVLSEVYPLQDMTQVSLNTTIKVKVSDENVLKELVINSSINLSTNGTNVPGTTVYNSETKEITFTPEKSLTPNTKYNVFISPLGLMDIAGNIAFPKIWSFTTVSIPSETHQNPHGGYDNNVNICGNCHSTHESQSPKLLSAKNATESNQKENLAVDTYCMACHDGTVAPMPENMQNTHTHNAAVNIDGKPSGSSCASCHNPHLDWSEKNPNLTQDHITYKHLPSDPEDPNQDKPTGEISSKEQLCESCHETDSAEKIANPAVEYRVFQYNKSNTAIGIYEDYELCLRCHNQDFQKKYEKTPDIASYYNNLTEELKKQYEKINGQSSFSKREISAEEKNFSGHIIKAQDGSPLAGHIPCAECHDTHGSNNIKHLKTKLGHENPTTFEAKTGDWDAAKERAFCVTCHNGKTAIYGVIGSPIYDETTGLAVDPTITDHNKNSDKACSKCHSDSQDENKAFIEAAHGPKKGKN</sequence>
<gene>
    <name evidence="5" type="ORF">BACCIP111895_04050</name>
</gene>
<keyword evidence="1" id="KW-0732">Signal</keyword>
<feature type="domain" description="Bacterial Ig-like" evidence="4">
    <location>
        <begin position="155"/>
        <end position="232"/>
    </location>
</feature>
<dbReference type="InterPro" id="IPR044016">
    <property type="entry name" value="Big_13"/>
</dbReference>
<proteinExistence type="predicted"/>
<dbReference type="Gene3D" id="2.60.40.1220">
    <property type="match status" value="1"/>
</dbReference>
<dbReference type="InterPro" id="IPR036280">
    <property type="entry name" value="Multihaem_cyt_sf"/>
</dbReference>
<evidence type="ECO:0000259" key="3">
    <source>
        <dbReference type="Pfam" id="PF13205"/>
    </source>
</evidence>
<name>A0ABN8KWL0_9BACI</name>
<evidence type="ECO:0000256" key="1">
    <source>
        <dbReference type="ARBA" id="ARBA00022729"/>
    </source>
</evidence>
<protein>
    <recommendedName>
        <fullName evidence="7">Doubled CXXCH motif domain-containing protein</fullName>
    </recommendedName>
</protein>
<dbReference type="Gene3D" id="1.10.1130.10">
    <property type="entry name" value="Flavocytochrome C3, Chain A"/>
    <property type="match status" value="1"/>
</dbReference>
<dbReference type="InterPro" id="IPR051829">
    <property type="entry name" value="Multiheme_Cytochr_ET"/>
</dbReference>
<dbReference type="InterPro" id="IPR032812">
    <property type="entry name" value="SbsA_Ig"/>
</dbReference>
<reference evidence="5" key="1">
    <citation type="submission" date="2022-04" db="EMBL/GenBank/DDBJ databases">
        <authorList>
            <person name="Criscuolo A."/>
        </authorList>
    </citation>
    <scope>NUCLEOTIDE SEQUENCE</scope>
    <source>
        <strain evidence="5">CIP111895</strain>
    </source>
</reference>
<dbReference type="EMBL" id="CALBWS010000034">
    <property type="protein sequence ID" value="CAH2716862.1"/>
    <property type="molecule type" value="Genomic_DNA"/>
</dbReference>
<dbReference type="Pfam" id="PF19077">
    <property type="entry name" value="Big_13"/>
    <property type="match status" value="1"/>
</dbReference>
<dbReference type="RefSeq" id="WP_248737098.1">
    <property type="nucleotide sequence ID" value="NZ_CALBWS010000034.1"/>
</dbReference>
<keyword evidence="6" id="KW-1185">Reference proteome</keyword>
<dbReference type="PANTHER" id="PTHR35038">
    <property type="entry name" value="DISSIMILATORY SULFITE REDUCTASE SIRA"/>
    <property type="match status" value="1"/>
</dbReference>
<dbReference type="SUPFAM" id="SSF48695">
    <property type="entry name" value="Multiheme cytochromes"/>
    <property type="match status" value="1"/>
</dbReference>
<dbReference type="InterPro" id="IPR013783">
    <property type="entry name" value="Ig-like_fold"/>
</dbReference>
<evidence type="ECO:0008006" key="7">
    <source>
        <dbReference type="Google" id="ProtNLM"/>
    </source>
</evidence>
<dbReference type="Pfam" id="PF13205">
    <property type="entry name" value="Big_5"/>
    <property type="match status" value="1"/>
</dbReference>
<evidence type="ECO:0000313" key="5">
    <source>
        <dbReference type="EMBL" id="CAH2716862.1"/>
    </source>
</evidence>
<evidence type="ECO:0000313" key="6">
    <source>
        <dbReference type="Proteomes" id="UP000838308"/>
    </source>
</evidence>
<feature type="compositionally biased region" description="Basic and acidic residues" evidence="2">
    <location>
        <begin position="465"/>
        <end position="479"/>
    </location>
</feature>
<evidence type="ECO:0000256" key="2">
    <source>
        <dbReference type="SAM" id="MobiDB-lite"/>
    </source>
</evidence>
<dbReference type="Proteomes" id="UP000838308">
    <property type="component" value="Unassembled WGS sequence"/>
</dbReference>
<organism evidence="5 6">
    <name type="scientific">Neobacillus rhizosphaerae</name>
    <dbReference type="NCBI Taxonomy" id="2880965"/>
    <lineage>
        <taxon>Bacteria</taxon>
        <taxon>Bacillati</taxon>
        <taxon>Bacillota</taxon>
        <taxon>Bacilli</taxon>
        <taxon>Bacillales</taxon>
        <taxon>Bacillaceae</taxon>
        <taxon>Neobacillus</taxon>
    </lineage>
</organism>
<accession>A0ABN8KWL0</accession>
<dbReference type="Gene3D" id="2.60.40.10">
    <property type="entry name" value="Immunoglobulins"/>
    <property type="match status" value="2"/>
</dbReference>
<feature type="region of interest" description="Disordered" evidence="2">
    <location>
        <begin position="452"/>
        <end position="479"/>
    </location>
</feature>
<evidence type="ECO:0000259" key="4">
    <source>
        <dbReference type="Pfam" id="PF19077"/>
    </source>
</evidence>